<sequence>MTATRVGIVTVSDSAWANASADRSGPTVRELVEEHGYECARTVIVPDNEERIREVVKLWCDQGLVDWIITTGGTGFGVRDLTPEAISPLLEREASGIVHLLLSASIQHTPLAALSRPVAGTVGNTLIVTLPGSVKAVKENLSALFSNGLVDHAIDLIKGGNGKQVHAAMGSSHPQVAQNPSASAHHHHHHHHHHHDHDHRAPQPRSTLSHDPSLPASSRHRVSPYPLISLEQALDTILKEIEPLKAISRPVTPALAGYILAEDVYAPQNVPPSKTTSVDGYALRCQPSFLISKSFADVAPAATDKPGVFSVLTSQNHALSETLPEGSIFRINTGGPLPSGADTVIMVEDTELVSTVKDSNGQDVDEKEVRTLVQVPAAENVRDPGSDVRVGDLVLQSNEVISSLGGEIGTLAFVGRRQVQVYRKPVVAILSTGNEIIDVQSPQPLPSDGWGGIWDTNRPSLQAVLEGMGYSVVDLGVVPDDIDAHVQAIQKGLRSADLLLTTGGTSMGASDLLKPVIERNFGGVVHFGRVTMKPGKPTTFASIPTTEGDHGRKFMFALPGNPASALVTFHVFVVPALRRLGGWPIERCQLPRIRVQLGNPMRLDARTEFHRVIIRAGEGGLRALSTGGQRSSRVASLSGANGLVVLPMRTEGGPERLEAGEYVDAVIIGELQM</sequence>
<keyword evidence="2" id="KW-1185">Reference proteome</keyword>
<dbReference type="EMBL" id="MU266377">
    <property type="protein sequence ID" value="KAH7926809.1"/>
    <property type="molecule type" value="Genomic_DNA"/>
</dbReference>
<evidence type="ECO:0000313" key="1">
    <source>
        <dbReference type="EMBL" id="KAH7926809.1"/>
    </source>
</evidence>
<reference evidence="1" key="1">
    <citation type="journal article" date="2021" name="New Phytol.">
        <title>Evolutionary innovations through gain and loss of genes in the ectomycorrhizal Boletales.</title>
        <authorList>
            <person name="Wu G."/>
            <person name="Miyauchi S."/>
            <person name="Morin E."/>
            <person name="Kuo A."/>
            <person name="Drula E."/>
            <person name="Varga T."/>
            <person name="Kohler A."/>
            <person name="Feng B."/>
            <person name="Cao Y."/>
            <person name="Lipzen A."/>
            <person name="Daum C."/>
            <person name="Hundley H."/>
            <person name="Pangilinan J."/>
            <person name="Johnson J."/>
            <person name="Barry K."/>
            <person name="LaButti K."/>
            <person name="Ng V."/>
            <person name="Ahrendt S."/>
            <person name="Min B."/>
            <person name="Choi I.G."/>
            <person name="Park H."/>
            <person name="Plett J.M."/>
            <person name="Magnuson J."/>
            <person name="Spatafora J.W."/>
            <person name="Nagy L.G."/>
            <person name="Henrissat B."/>
            <person name="Grigoriev I.V."/>
            <person name="Yang Z.L."/>
            <person name="Xu J."/>
            <person name="Martin F.M."/>
        </authorList>
    </citation>
    <scope>NUCLEOTIDE SEQUENCE</scope>
    <source>
        <strain evidence="1">KUC20120723A-06</strain>
    </source>
</reference>
<proteinExistence type="predicted"/>
<comment type="caution">
    <text evidence="1">The sequence shown here is derived from an EMBL/GenBank/DDBJ whole genome shotgun (WGS) entry which is preliminary data.</text>
</comment>
<protein>
    <submittedName>
        <fullName evidence="1">Uncharacterized protein</fullName>
    </submittedName>
</protein>
<accession>A0ACB8BNA9</accession>
<name>A0ACB8BNA9_9AGAM</name>
<dbReference type="Proteomes" id="UP000790709">
    <property type="component" value="Unassembled WGS sequence"/>
</dbReference>
<gene>
    <name evidence="1" type="ORF">BV22DRAFT_1118682</name>
</gene>
<evidence type="ECO:0000313" key="2">
    <source>
        <dbReference type="Proteomes" id="UP000790709"/>
    </source>
</evidence>
<organism evidence="1 2">
    <name type="scientific">Leucogyrophana mollusca</name>
    <dbReference type="NCBI Taxonomy" id="85980"/>
    <lineage>
        <taxon>Eukaryota</taxon>
        <taxon>Fungi</taxon>
        <taxon>Dikarya</taxon>
        <taxon>Basidiomycota</taxon>
        <taxon>Agaricomycotina</taxon>
        <taxon>Agaricomycetes</taxon>
        <taxon>Agaricomycetidae</taxon>
        <taxon>Boletales</taxon>
        <taxon>Boletales incertae sedis</taxon>
        <taxon>Leucogyrophana</taxon>
    </lineage>
</organism>